<feature type="compositionally biased region" description="Polar residues" evidence="1">
    <location>
        <begin position="1"/>
        <end position="28"/>
    </location>
</feature>
<dbReference type="STRING" id="42251.A0A2T6ZS35"/>
<feature type="compositionally biased region" description="Polar residues" evidence="1">
    <location>
        <begin position="56"/>
        <end position="69"/>
    </location>
</feature>
<protein>
    <submittedName>
        <fullName evidence="2">Uncharacterized protein</fullName>
    </submittedName>
</protein>
<evidence type="ECO:0000256" key="1">
    <source>
        <dbReference type="SAM" id="MobiDB-lite"/>
    </source>
</evidence>
<sequence>MVLNFGSNKSALTGATNSNGDTAQSSGDLISESVPGSAPQSDPPTEIPTTVKGDSRNSITQPTTNQSALGVSAEKENSSEPSLSESANLGLSTMPRSTVPVADAEAPEQLDPSRGSSPSSGKTVTQDSNPETHNHSGYLAHLHYRSGPPRFTRPAVTTYSGKQPQGIISYSQADFSESKIYSAALIATPTPRIKYEPDYLTKL</sequence>
<name>A0A2T6ZS35_TUBBO</name>
<feature type="region of interest" description="Disordered" evidence="1">
    <location>
        <begin position="1"/>
        <end position="161"/>
    </location>
</feature>
<proteinExistence type="predicted"/>
<feature type="compositionally biased region" description="Polar residues" evidence="1">
    <location>
        <begin position="114"/>
        <end position="131"/>
    </location>
</feature>
<comment type="caution">
    <text evidence="2">The sequence shown here is derived from an EMBL/GenBank/DDBJ whole genome shotgun (WGS) entry which is preliminary data.</text>
</comment>
<dbReference type="Proteomes" id="UP000244722">
    <property type="component" value="Unassembled WGS sequence"/>
</dbReference>
<keyword evidence="3" id="KW-1185">Reference proteome</keyword>
<feature type="compositionally biased region" description="Polar residues" evidence="1">
    <location>
        <begin position="79"/>
        <end position="96"/>
    </location>
</feature>
<dbReference type="AlphaFoldDB" id="A0A2T6ZS35"/>
<evidence type="ECO:0000313" key="3">
    <source>
        <dbReference type="Proteomes" id="UP000244722"/>
    </source>
</evidence>
<gene>
    <name evidence="2" type="ORF">B9Z19DRAFT_1127008</name>
</gene>
<organism evidence="2 3">
    <name type="scientific">Tuber borchii</name>
    <name type="common">White truffle</name>
    <dbReference type="NCBI Taxonomy" id="42251"/>
    <lineage>
        <taxon>Eukaryota</taxon>
        <taxon>Fungi</taxon>
        <taxon>Dikarya</taxon>
        <taxon>Ascomycota</taxon>
        <taxon>Pezizomycotina</taxon>
        <taxon>Pezizomycetes</taxon>
        <taxon>Pezizales</taxon>
        <taxon>Tuberaceae</taxon>
        <taxon>Tuber</taxon>
    </lineage>
</organism>
<evidence type="ECO:0000313" key="2">
    <source>
        <dbReference type="EMBL" id="PUU78298.1"/>
    </source>
</evidence>
<dbReference type="EMBL" id="NESQ01000124">
    <property type="protein sequence ID" value="PUU78298.1"/>
    <property type="molecule type" value="Genomic_DNA"/>
</dbReference>
<reference evidence="2 3" key="1">
    <citation type="submission" date="2017-04" db="EMBL/GenBank/DDBJ databases">
        <title>Draft genome sequence of Tuber borchii Vittad., a whitish edible truffle.</title>
        <authorList>
            <consortium name="DOE Joint Genome Institute"/>
            <person name="Murat C."/>
            <person name="Kuo A."/>
            <person name="Barry K.W."/>
            <person name="Clum A."/>
            <person name="Dockter R.B."/>
            <person name="Fauchery L."/>
            <person name="Iotti M."/>
            <person name="Kohler A."/>
            <person name="Labutti K."/>
            <person name="Lindquist E.A."/>
            <person name="Lipzen A."/>
            <person name="Ohm R.A."/>
            <person name="Wang M."/>
            <person name="Grigoriev I.V."/>
            <person name="Zambonelli A."/>
            <person name="Martin F.M."/>
        </authorList>
    </citation>
    <scope>NUCLEOTIDE SEQUENCE [LARGE SCALE GENOMIC DNA]</scope>
    <source>
        <strain evidence="2 3">Tbo3840</strain>
    </source>
</reference>
<accession>A0A2T6ZS35</accession>